<organism evidence="3 4">
    <name type="scientific">Thelohanellus kitauei</name>
    <name type="common">Myxosporean</name>
    <dbReference type="NCBI Taxonomy" id="669202"/>
    <lineage>
        <taxon>Eukaryota</taxon>
        <taxon>Metazoa</taxon>
        <taxon>Cnidaria</taxon>
        <taxon>Myxozoa</taxon>
        <taxon>Myxosporea</taxon>
        <taxon>Bivalvulida</taxon>
        <taxon>Platysporina</taxon>
        <taxon>Myxobolidae</taxon>
        <taxon>Thelohanellus</taxon>
    </lineage>
</organism>
<dbReference type="AlphaFoldDB" id="A0A0C2MI16"/>
<comment type="caution">
    <text evidence="3">The sequence shown here is derived from an EMBL/GenBank/DDBJ whole genome shotgun (WGS) entry which is preliminary data.</text>
</comment>
<keyword evidence="1" id="KW-0472">Membrane</keyword>
<evidence type="ECO:0000313" key="4">
    <source>
        <dbReference type="Proteomes" id="UP000031668"/>
    </source>
</evidence>
<dbReference type="Proteomes" id="UP000031668">
    <property type="component" value="Unassembled WGS sequence"/>
</dbReference>
<proteinExistence type="predicted"/>
<feature type="signal peptide" evidence="2">
    <location>
        <begin position="1"/>
        <end position="21"/>
    </location>
</feature>
<gene>
    <name evidence="3" type="ORF">RF11_14655</name>
</gene>
<feature type="chain" id="PRO_5002152124" evidence="2">
    <location>
        <begin position="22"/>
        <end position="134"/>
    </location>
</feature>
<keyword evidence="4" id="KW-1185">Reference proteome</keyword>
<protein>
    <submittedName>
        <fullName evidence="3">Uncharacterized protein</fullName>
    </submittedName>
</protein>
<keyword evidence="1" id="KW-1133">Transmembrane helix</keyword>
<keyword evidence="1" id="KW-0812">Transmembrane</keyword>
<feature type="transmembrane region" description="Helical" evidence="1">
    <location>
        <begin position="73"/>
        <end position="96"/>
    </location>
</feature>
<evidence type="ECO:0000256" key="2">
    <source>
        <dbReference type="SAM" id="SignalP"/>
    </source>
</evidence>
<keyword evidence="2" id="KW-0732">Signal</keyword>
<dbReference type="EMBL" id="JWZT01004474">
    <property type="protein sequence ID" value="KII64030.1"/>
    <property type="molecule type" value="Genomic_DNA"/>
</dbReference>
<reference evidence="3 4" key="1">
    <citation type="journal article" date="2014" name="Genome Biol. Evol.">
        <title>The genome of the myxosporean Thelohanellus kitauei shows adaptations to nutrient acquisition within its fish host.</title>
        <authorList>
            <person name="Yang Y."/>
            <person name="Xiong J."/>
            <person name="Zhou Z."/>
            <person name="Huo F."/>
            <person name="Miao W."/>
            <person name="Ran C."/>
            <person name="Liu Y."/>
            <person name="Zhang J."/>
            <person name="Feng J."/>
            <person name="Wang M."/>
            <person name="Wang M."/>
            <person name="Wang L."/>
            <person name="Yao B."/>
        </authorList>
    </citation>
    <scope>NUCLEOTIDE SEQUENCE [LARGE SCALE GENOMIC DNA]</scope>
    <source>
        <strain evidence="3">Wuqing</strain>
    </source>
</reference>
<name>A0A0C2MI16_THEKT</name>
<sequence>MNCQVIVMLLARFVLFSYLSGINESPEVKIETKYEELKSEKISEKTPINIDSKDPKFEICHDKKEKKLISTTLIIVIVISAVLILYVLSIIIRMILKKPIIELTPCRKLNCSGLFKNQANTCDEPTENHYQKGN</sequence>
<evidence type="ECO:0000313" key="3">
    <source>
        <dbReference type="EMBL" id="KII64030.1"/>
    </source>
</evidence>
<evidence type="ECO:0000256" key="1">
    <source>
        <dbReference type="SAM" id="Phobius"/>
    </source>
</evidence>
<accession>A0A0C2MI16</accession>